<dbReference type="EMBL" id="QRMS01000003">
    <property type="protein sequence ID" value="RHJ87563.1"/>
    <property type="molecule type" value="Genomic_DNA"/>
</dbReference>
<proteinExistence type="predicted"/>
<sequence length="150" mass="16951">MDQKRIGRFIAQLRKEAAMTQEELGSAIGVTNKTISRWENGNYMPDIVLMKELCDVFQININELLSGERLSNENFRQKAEENIILSFDQIKNVRKEKCISDLFCGAGTGILVSTLYAPDGTRKLIVGIAALAMIGIGWYFRSKYHKFIGL</sequence>
<dbReference type="SUPFAM" id="SSF47413">
    <property type="entry name" value="lambda repressor-like DNA-binding domains"/>
    <property type="match status" value="1"/>
</dbReference>
<dbReference type="SMART" id="SM00530">
    <property type="entry name" value="HTH_XRE"/>
    <property type="match status" value="1"/>
</dbReference>
<keyword evidence="2" id="KW-0812">Transmembrane</keyword>
<name>A0A415E1V4_9FIRM</name>
<evidence type="ECO:0000256" key="1">
    <source>
        <dbReference type="ARBA" id="ARBA00023125"/>
    </source>
</evidence>
<evidence type="ECO:0000313" key="5">
    <source>
        <dbReference type="Proteomes" id="UP000284841"/>
    </source>
</evidence>
<dbReference type="GO" id="GO:0003677">
    <property type="term" value="F:DNA binding"/>
    <property type="evidence" value="ECO:0007669"/>
    <property type="project" value="UniProtKB-KW"/>
</dbReference>
<evidence type="ECO:0000313" key="4">
    <source>
        <dbReference type="EMBL" id="RHJ87563.1"/>
    </source>
</evidence>
<protein>
    <submittedName>
        <fullName evidence="4">XRE family transcriptional regulator</fullName>
    </submittedName>
</protein>
<keyword evidence="2" id="KW-0472">Membrane</keyword>
<dbReference type="OrthoDB" id="9813152at2"/>
<keyword evidence="5" id="KW-1185">Reference proteome</keyword>
<comment type="caution">
    <text evidence="4">The sequence shown here is derived from an EMBL/GenBank/DDBJ whole genome shotgun (WGS) entry which is preliminary data.</text>
</comment>
<dbReference type="InterPro" id="IPR001387">
    <property type="entry name" value="Cro/C1-type_HTH"/>
</dbReference>
<feature type="domain" description="HTH cro/C1-type" evidence="3">
    <location>
        <begin position="10"/>
        <end position="64"/>
    </location>
</feature>
<dbReference type="AlphaFoldDB" id="A0A415E1V4"/>
<dbReference type="GeneID" id="83003517"/>
<gene>
    <name evidence="4" type="ORF">DW099_12790</name>
</gene>
<dbReference type="Proteomes" id="UP000284841">
    <property type="component" value="Unassembled WGS sequence"/>
</dbReference>
<keyword evidence="1" id="KW-0238">DNA-binding</keyword>
<dbReference type="PANTHER" id="PTHR46558:SF11">
    <property type="entry name" value="HTH-TYPE TRANSCRIPTIONAL REGULATOR XRE"/>
    <property type="match status" value="1"/>
</dbReference>
<evidence type="ECO:0000259" key="3">
    <source>
        <dbReference type="PROSITE" id="PS50943"/>
    </source>
</evidence>
<dbReference type="RefSeq" id="WP_067534935.1">
    <property type="nucleotide sequence ID" value="NZ_AP025567.1"/>
</dbReference>
<feature type="transmembrane region" description="Helical" evidence="2">
    <location>
        <begin position="124"/>
        <end position="140"/>
    </location>
</feature>
<dbReference type="STRING" id="1776384.GCA_900086585_01130"/>
<dbReference type="Pfam" id="PF01381">
    <property type="entry name" value="HTH_3"/>
    <property type="match status" value="1"/>
</dbReference>
<dbReference type="PANTHER" id="PTHR46558">
    <property type="entry name" value="TRACRIPTIONAL REGULATORY PROTEIN-RELATED-RELATED"/>
    <property type="match status" value="1"/>
</dbReference>
<accession>A0A415E1V4</accession>
<dbReference type="CDD" id="cd00093">
    <property type="entry name" value="HTH_XRE"/>
    <property type="match status" value="1"/>
</dbReference>
<dbReference type="InterPro" id="IPR010982">
    <property type="entry name" value="Lambda_DNA-bd_dom_sf"/>
</dbReference>
<dbReference type="PROSITE" id="PS50943">
    <property type="entry name" value="HTH_CROC1"/>
    <property type="match status" value="1"/>
</dbReference>
<reference evidence="4 5" key="1">
    <citation type="submission" date="2018-08" db="EMBL/GenBank/DDBJ databases">
        <title>A genome reference for cultivated species of the human gut microbiota.</title>
        <authorList>
            <person name="Zou Y."/>
            <person name="Xue W."/>
            <person name="Luo G."/>
        </authorList>
    </citation>
    <scope>NUCLEOTIDE SEQUENCE [LARGE SCALE GENOMIC DNA]</scope>
    <source>
        <strain evidence="4 5">AM07-24</strain>
    </source>
</reference>
<evidence type="ECO:0000256" key="2">
    <source>
        <dbReference type="SAM" id="Phobius"/>
    </source>
</evidence>
<organism evidence="4 5">
    <name type="scientific">Emergencia timonensis</name>
    <dbReference type="NCBI Taxonomy" id="1776384"/>
    <lineage>
        <taxon>Bacteria</taxon>
        <taxon>Bacillati</taxon>
        <taxon>Bacillota</taxon>
        <taxon>Clostridia</taxon>
        <taxon>Peptostreptococcales</taxon>
        <taxon>Anaerovoracaceae</taxon>
        <taxon>Emergencia</taxon>
    </lineage>
</organism>
<dbReference type="Gene3D" id="1.10.260.40">
    <property type="entry name" value="lambda repressor-like DNA-binding domains"/>
    <property type="match status" value="1"/>
</dbReference>
<keyword evidence="2" id="KW-1133">Transmembrane helix</keyword>